<dbReference type="OrthoDB" id="6425924at2759"/>
<comment type="subcellular location">
    <subcellularLocation>
        <location evidence="2">Cytoplasm</location>
        <location evidence="2">Cytosol</location>
    </subcellularLocation>
    <subcellularLocation>
        <location evidence="1 13">Nucleus</location>
    </subcellularLocation>
</comment>
<dbReference type="Pfam" id="PF01423">
    <property type="entry name" value="LSM"/>
    <property type="match status" value="1"/>
</dbReference>
<name>A0A5N5TBW1_9CRUS</name>
<reference evidence="15 16" key="1">
    <citation type="journal article" date="2019" name="PLoS Biol.">
        <title>Sex chromosomes control vertical transmission of feminizing Wolbachia symbionts in an isopod.</title>
        <authorList>
            <person name="Becking T."/>
            <person name="Chebbi M.A."/>
            <person name="Giraud I."/>
            <person name="Moumen B."/>
            <person name="Laverre T."/>
            <person name="Caubet Y."/>
            <person name="Peccoud J."/>
            <person name="Gilbert C."/>
            <person name="Cordaux R."/>
        </authorList>
    </citation>
    <scope>NUCLEOTIDE SEQUENCE [LARGE SCALE GENOMIC DNA]</scope>
    <source>
        <strain evidence="15">ANa2</strain>
        <tissue evidence="15">Whole body excluding digestive tract and cuticle</tissue>
    </source>
</reference>
<sequence>MSVGVPIQILQEAEGHTVTVETKSGEIFKGKLVEAEDNMNVQLEACIATFNNGKISNMENIFVRGSKVKLIALPDFLKNAPMYIFIFKTFEFADF</sequence>
<proteinExistence type="inferred from homology"/>
<evidence type="ECO:0000256" key="9">
    <source>
        <dbReference type="ARBA" id="ARBA00023242"/>
    </source>
</evidence>
<dbReference type="Gene3D" id="2.30.30.100">
    <property type="match status" value="1"/>
</dbReference>
<gene>
    <name evidence="15" type="primary">SmD3_0</name>
    <name evidence="15" type="ORF">Anas_13664</name>
</gene>
<evidence type="ECO:0000256" key="1">
    <source>
        <dbReference type="ARBA" id="ARBA00004123"/>
    </source>
</evidence>
<dbReference type="Proteomes" id="UP000326759">
    <property type="component" value="Unassembled WGS sequence"/>
</dbReference>
<comment type="caution">
    <text evidence="15">The sequence shown here is derived from an EMBL/GenBank/DDBJ whole genome shotgun (WGS) entry which is preliminary data.</text>
</comment>
<dbReference type="InterPro" id="IPR027141">
    <property type="entry name" value="LSm4/Sm_D1/D3"/>
</dbReference>
<evidence type="ECO:0000256" key="7">
    <source>
        <dbReference type="ARBA" id="ARBA00022728"/>
    </source>
</evidence>
<dbReference type="InterPro" id="IPR034099">
    <property type="entry name" value="SmD3"/>
</dbReference>
<dbReference type="CDD" id="cd01721">
    <property type="entry name" value="Sm_D3"/>
    <property type="match status" value="1"/>
</dbReference>
<evidence type="ECO:0000256" key="2">
    <source>
        <dbReference type="ARBA" id="ARBA00004514"/>
    </source>
</evidence>
<evidence type="ECO:0000256" key="11">
    <source>
        <dbReference type="ARBA" id="ARBA00033126"/>
    </source>
</evidence>
<evidence type="ECO:0000256" key="6">
    <source>
        <dbReference type="ARBA" id="ARBA00022664"/>
    </source>
</evidence>
<protein>
    <recommendedName>
        <fullName evidence="4 13">Small nuclear ribonucleoprotein Sm D3</fullName>
        <shortName evidence="13">Sm-D3</shortName>
    </recommendedName>
    <alternativeName>
        <fullName evidence="11 13">snRNP core protein D3</fullName>
    </alternativeName>
</protein>
<keyword evidence="8 13" id="KW-0508">mRNA splicing</keyword>
<dbReference type="GO" id="GO:0005829">
    <property type="term" value="C:cytosol"/>
    <property type="evidence" value="ECO:0007669"/>
    <property type="project" value="UniProtKB-SubCell"/>
</dbReference>
<comment type="function">
    <text evidence="12">Plays a role in pre-mRNA splicing as a core component of the spliceosomal U1, U2, U4 and U5 small nuclear ribonucleoproteins (snRNPs), the building blocks of the spliceosome.</text>
</comment>
<dbReference type="InterPro" id="IPR047575">
    <property type="entry name" value="Sm"/>
</dbReference>
<organism evidence="15 16">
    <name type="scientific">Armadillidium nasatum</name>
    <dbReference type="NCBI Taxonomy" id="96803"/>
    <lineage>
        <taxon>Eukaryota</taxon>
        <taxon>Metazoa</taxon>
        <taxon>Ecdysozoa</taxon>
        <taxon>Arthropoda</taxon>
        <taxon>Crustacea</taxon>
        <taxon>Multicrustacea</taxon>
        <taxon>Malacostraca</taxon>
        <taxon>Eumalacostraca</taxon>
        <taxon>Peracarida</taxon>
        <taxon>Isopoda</taxon>
        <taxon>Oniscidea</taxon>
        <taxon>Crinocheta</taxon>
        <taxon>Armadillidiidae</taxon>
        <taxon>Armadillidium</taxon>
    </lineage>
</organism>
<accession>A0A5N5TBW1</accession>
<dbReference type="AlphaFoldDB" id="A0A5N5TBW1"/>
<dbReference type="PROSITE" id="PS52002">
    <property type="entry name" value="SM"/>
    <property type="match status" value="1"/>
</dbReference>
<keyword evidence="16" id="KW-1185">Reference proteome</keyword>
<dbReference type="SUPFAM" id="SSF50182">
    <property type="entry name" value="Sm-like ribonucleoproteins"/>
    <property type="match status" value="1"/>
</dbReference>
<dbReference type="InterPro" id="IPR010920">
    <property type="entry name" value="LSM_dom_sf"/>
</dbReference>
<dbReference type="FunFam" id="2.30.30.100:FF:000002">
    <property type="entry name" value="Small nuclear ribonucleoprotein Sm D3"/>
    <property type="match status" value="1"/>
</dbReference>
<evidence type="ECO:0000256" key="4">
    <source>
        <dbReference type="ARBA" id="ARBA00020160"/>
    </source>
</evidence>
<evidence type="ECO:0000313" key="16">
    <source>
        <dbReference type="Proteomes" id="UP000326759"/>
    </source>
</evidence>
<feature type="domain" description="Sm" evidence="14">
    <location>
        <begin position="5"/>
        <end position="77"/>
    </location>
</feature>
<evidence type="ECO:0000259" key="14">
    <source>
        <dbReference type="PROSITE" id="PS52002"/>
    </source>
</evidence>
<evidence type="ECO:0000256" key="5">
    <source>
        <dbReference type="ARBA" id="ARBA00022490"/>
    </source>
</evidence>
<evidence type="ECO:0000256" key="13">
    <source>
        <dbReference type="RuleBase" id="RU365050"/>
    </source>
</evidence>
<dbReference type="GO" id="GO:0000387">
    <property type="term" value="P:spliceosomal snRNP assembly"/>
    <property type="evidence" value="ECO:0007669"/>
    <property type="project" value="UniProtKB-UniRule"/>
</dbReference>
<dbReference type="InterPro" id="IPR001163">
    <property type="entry name" value="Sm_dom_euk/arc"/>
</dbReference>
<evidence type="ECO:0000313" key="15">
    <source>
        <dbReference type="EMBL" id="KAB7503737.1"/>
    </source>
</evidence>
<evidence type="ECO:0000256" key="3">
    <source>
        <dbReference type="ARBA" id="ARBA00008146"/>
    </source>
</evidence>
<dbReference type="GO" id="GO:0003723">
    <property type="term" value="F:RNA binding"/>
    <property type="evidence" value="ECO:0007669"/>
    <property type="project" value="InterPro"/>
</dbReference>
<dbReference type="SMART" id="SM00651">
    <property type="entry name" value="Sm"/>
    <property type="match status" value="1"/>
</dbReference>
<dbReference type="PANTHER" id="PTHR23338">
    <property type="entry name" value="SMALL NUCLEAR RIBONUCLEOPROTEIN SM"/>
    <property type="match status" value="1"/>
</dbReference>
<comment type="similarity">
    <text evidence="3 13">Belongs to the snRNP core protein family.</text>
</comment>
<keyword evidence="6 13" id="KW-0507">mRNA processing</keyword>
<keyword evidence="10 13" id="KW-0687">Ribonucleoprotein</keyword>
<keyword evidence="5" id="KW-0963">Cytoplasm</keyword>
<evidence type="ECO:0000256" key="10">
    <source>
        <dbReference type="ARBA" id="ARBA00023274"/>
    </source>
</evidence>
<keyword evidence="7" id="KW-0747">Spliceosome</keyword>
<evidence type="ECO:0000256" key="12">
    <source>
        <dbReference type="ARBA" id="ARBA00058057"/>
    </source>
</evidence>
<evidence type="ECO:0000256" key="8">
    <source>
        <dbReference type="ARBA" id="ARBA00023187"/>
    </source>
</evidence>
<dbReference type="EMBL" id="SEYY01004545">
    <property type="protein sequence ID" value="KAB7503737.1"/>
    <property type="molecule type" value="Genomic_DNA"/>
</dbReference>
<dbReference type="GO" id="GO:0005681">
    <property type="term" value="C:spliceosomal complex"/>
    <property type="evidence" value="ECO:0007669"/>
    <property type="project" value="UniProtKB-KW"/>
</dbReference>
<keyword evidence="9 13" id="KW-0539">Nucleus</keyword>